<protein>
    <submittedName>
        <fullName evidence="1">Uncharacterized protein</fullName>
    </submittedName>
</protein>
<proteinExistence type="predicted"/>
<accession>A0A3D3YK45</accession>
<evidence type="ECO:0000313" key="1">
    <source>
        <dbReference type="EMBL" id="BBL04224.1"/>
    </source>
</evidence>
<accession>A0A4Y1XL59</accession>
<evidence type="ECO:0000313" key="2">
    <source>
        <dbReference type="Proteomes" id="UP000318946"/>
    </source>
</evidence>
<dbReference type="Proteomes" id="UP000318946">
    <property type="component" value="Chromosome"/>
</dbReference>
<dbReference type="RefSeq" id="WP_019130305.1">
    <property type="nucleotide sequence ID" value="NZ_AP019735.1"/>
</dbReference>
<dbReference type="KEGG" id="acou:A5CBH24_15370"/>
<dbReference type="GeneID" id="78342260"/>
<dbReference type="STRING" id="1118061.GCA_000311925_01083"/>
<dbReference type="EMBL" id="AP019735">
    <property type="protein sequence ID" value="BBL04224.1"/>
    <property type="molecule type" value="Genomic_DNA"/>
</dbReference>
<reference evidence="2" key="1">
    <citation type="submission" date="2019-06" db="EMBL/GenBank/DDBJ databases">
        <title>Alistipes onderdonkii subsp. vulgaris subsp. nov., Alistipes dispar sp. nov. and Alistipes communis sp. nov., isolated from human faeces, and creation of Alistipes onderdonkii subsp. onderdonkii subsp. nov.</title>
        <authorList>
            <person name="Sakamoto M."/>
            <person name="Ikeyama N."/>
            <person name="Ogata Y."/>
            <person name="Suda W."/>
            <person name="Iino T."/>
            <person name="Hattori M."/>
            <person name="Ohkuma M."/>
        </authorList>
    </citation>
    <scope>NUCLEOTIDE SEQUENCE [LARGE SCALE GENOMIC DNA]</scope>
    <source>
        <strain evidence="2">5CBH24</strain>
    </source>
</reference>
<dbReference type="AlphaFoldDB" id="A0A3D3YK45"/>
<keyword evidence="2" id="KW-1185">Reference proteome</keyword>
<dbReference type="OrthoDB" id="1107171at2"/>
<name>A0A3D3YK45_9BACT</name>
<accession>A0A4Y1WUV5</accession>
<dbReference type="PROSITE" id="PS51257">
    <property type="entry name" value="PROKAR_LIPOPROTEIN"/>
    <property type="match status" value="1"/>
</dbReference>
<sequence length="110" mass="12411">MKTLAKFLFSLSLLAGLTACDDDAPTTGEIVLDIEKYMYVQSISIYTELGNKIYENREYLYEGGRLSIPLNPGNYRISTYGYSDCTFQIQAGHTTRIDYDQHGNGVVTYD</sequence>
<gene>
    <name evidence="1" type="ORF">A5CBH24_15370</name>
</gene>
<organism evidence="1 2">
    <name type="scientific">Alistipes communis</name>
    <dbReference type="NCBI Taxonomy" id="2585118"/>
    <lineage>
        <taxon>Bacteria</taxon>
        <taxon>Pseudomonadati</taxon>
        <taxon>Bacteroidota</taxon>
        <taxon>Bacteroidia</taxon>
        <taxon>Bacteroidales</taxon>
        <taxon>Rikenellaceae</taxon>
        <taxon>Alistipes</taxon>
    </lineage>
</organism>